<proteinExistence type="predicted"/>
<gene>
    <name evidence="1" type="ORF">SDC9_111744</name>
</gene>
<accession>A0A645BNK0</accession>
<organism evidence="1">
    <name type="scientific">bioreactor metagenome</name>
    <dbReference type="NCBI Taxonomy" id="1076179"/>
    <lineage>
        <taxon>unclassified sequences</taxon>
        <taxon>metagenomes</taxon>
        <taxon>ecological metagenomes</taxon>
    </lineage>
</organism>
<sequence>MAKCSTIENDLQVLHAAVAGGNDFGGAGDGAHACSNRLGRGIDLGQVGTEDLDGHVASRAGQHLGHAHLDGLRKAVDQARKAFHHAADGICNIFLAATPLSTWLEHQKGVSLVEAHGIQPQIVRARARHDGADFRDAFEQGLLHALIHIQRCGQ</sequence>
<reference evidence="1" key="1">
    <citation type="submission" date="2019-08" db="EMBL/GenBank/DDBJ databases">
        <authorList>
            <person name="Kucharzyk K."/>
            <person name="Murdoch R.W."/>
            <person name="Higgins S."/>
            <person name="Loffler F."/>
        </authorList>
    </citation>
    <scope>NUCLEOTIDE SEQUENCE</scope>
</reference>
<name>A0A645BNK0_9ZZZZ</name>
<dbReference type="EMBL" id="VSSQ01020187">
    <property type="protein sequence ID" value="MPM64853.1"/>
    <property type="molecule type" value="Genomic_DNA"/>
</dbReference>
<protein>
    <submittedName>
        <fullName evidence="1">Uncharacterized protein</fullName>
    </submittedName>
</protein>
<comment type="caution">
    <text evidence="1">The sequence shown here is derived from an EMBL/GenBank/DDBJ whole genome shotgun (WGS) entry which is preliminary data.</text>
</comment>
<evidence type="ECO:0000313" key="1">
    <source>
        <dbReference type="EMBL" id="MPM64853.1"/>
    </source>
</evidence>
<dbReference type="AlphaFoldDB" id="A0A645BNK0"/>